<feature type="signal peptide" evidence="1">
    <location>
        <begin position="1"/>
        <end position="20"/>
    </location>
</feature>
<dbReference type="Pfam" id="PF16141">
    <property type="entry name" value="GH18_BT1044-like"/>
    <property type="match status" value="1"/>
</dbReference>
<dbReference type="PROSITE" id="PS51257">
    <property type="entry name" value="PROKAR_LIPOPROTEIN"/>
    <property type="match status" value="1"/>
</dbReference>
<dbReference type="Proteomes" id="UP001292913">
    <property type="component" value="Unassembled WGS sequence"/>
</dbReference>
<feature type="chain" id="PRO_5047180463" evidence="1">
    <location>
        <begin position="21"/>
        <end position="358"/>
    </location>
</feature>
<accession>A0ABU5HNF3</accession>
<keyword evidence="1" id="KW-0732">Signal</keyword>
<evidence type="ECO:0000256" key="1">
    <source>
        <dbReference type="SAM" id="SignalP"/>
    </source>
</evidence>
<keyword evidence="3" id="KW-1185">Reference proteome</keyword>
<keyword evidence="2" id="KW-0378">Hydrolase</keyword>
<evidence type="ECO:0000313" key="3">
    <source>
        <dbReference type="Proteomes" id="UP001292913"/>
    </source>
</evidence>
<gene>
    <name evidence="2" type="ORF">QHG74_08285</name>
</gene>
<name>A0ABU5HNF3_9BACE</name>
<dbReference type="GO" id="GO:0016787">
    <property type="term" value="F:hydrolase activity"/>
    <property type="evidence" value="ECO:0007669"/>
    <property type="project" value="UniProtKB-KW"/>
</dbReference>
<dbReference type="InterPro" id="IPR032320">
    <property type="entry name" value="GH18_BT1044-like"/>
</dbReference>
<evidence type="ECO:0000313" key="2">
    <source>
        <dbReference type="EMBL" id="MDY7257714.1"/>
    </source>
</evidence>
<organism evidence="2 3">
    <name type="scientific">Bacteroides vicugnae</name>
    <dbReference type="NCBI Taxonomy" id="3037989"/>
    <lineage>
        <taxon>Bacteria</taxon>
        <taxon>Pseudomonadati</taxon>
        <taxon>Bacteroidota</taxon>
        <taxon>Bacteroidia</taxon>
        <taxon>Bacteroidales</taxon>
        <taxon>Bacteroidaceae</taxon>
        <taxon>Bacteroides</taxon>
    </lineage>
</organism>
<reference evidence="2 3" key="1">
    <citation type="submission" date="2023-04" db="EMBL/GenBank/DDBJ databases">
        <title>Bacteroides pacosi sp. nov., isolated from the fecal material of an alpaca.</title>
        <authorList>
            <person name="Miller S."/>
            <person name="Hendry M."/>
            <person name="King J."/>
            <person name="Sankaranarayanan K."/>
            <person name="Lawson P.A."/>
        </authorList>
    </citation>
    <scope>NUCLEOTIDE SEQUENCE [LARGE SCALE GENOMIC DNA]</scope>
    <source>
        <strain evidence="2 3">A2-P53</strain>
    </source>
</reference>
<proteinExistence type="predicted"/>
<comment type="caution">
    <text evidence="2">The sequence shown here is derived from an EMBL/GenBank/DDBJ whole genome shotgun (WGS) entry which is preliminary data.</text>
</comment>
<dbReference type="EMBL" id="JARZAK010000004">
    <property type="protein sequence ID" value="MDY7257714.1"/>
    <property type="molecule type" value="Genomic_DNA"/>
</dbReference>
<dbReference type="RefSeq" id="WP_148366473.1">
    <property type="nucleotide sequence ID" value="NZ_JARZAK010000004.1"/>
</dbReference>
<protein>
    <submittedName>
        <fullName evidence="2">Glycoside hydrolase family 18</fullName>
    </submittedName>
</protein>
<sequence>MKRNSIFKTLFSAMTLVAVASCSDWTDVESIKLNTPTIEEQNPELYAQYVKSLNEFKTSEHQVVITSIDNVSTIPTSRSQHLTDMPDSIDYICLNNIMEVSEVNASEMEEVRRLGTKVLGLVDFDKIESAWKKILDEEAANVQTVSDETENEGEEEPVDNATRFIEYCKDEVAKQVAASSALGVDGIVANYTGFDLNSLVEESEIAAETARQAAFFDVVSNWKASNMDKTIIFKGSPQNVIDKKLFADCKYIIINAHGAKNQNEMSYLVLMASAKDVPTDRFVMGVTTPYLTNSGSYNGELGDGSSAIIGAAQWAVSKTSDYTKAGISIDAAEKDYFNVANIYPTIKEAINILSPTVK</sequence>